<evidence type="ECO:0000256" key="5">
    <source>
        <dbReference type="ARBA" id="ARBA00022862"/>
    </source>
</evidence>
<dbReference type="Pfam" id="PF08534">
    <property type="entry name" value="Redoxin"/>
    <property type="match status" value="1"/>
</dbReference>
<dbReference type="InterPro" id="IPR013766">
    <property type="entry name" value="Thioredoxin_domain"/>
</dbReference>
<comment type="caution">
    <text evidence="11">The sequence shown here is derived from an EMBL/GenBank/DDBJ whole genome shotgun (WGS) entry which is preliminary data.</text>
</comment>
<keyword evidence="4 9" id="KW-0575">Peroxidase</keyword>
<dbReference type="EMBL" id="JASFZW010000002">
    <property type="protein sequence ID" value="KAK2079601.1"/>
    <property type="molecule type" value="Genomic_DNA"/>
</dbReference>
<reference evidence="11" key="1">
    <citation type="submission" date="2021-01" db="EMBL/GenBank/DDBJ databases">
        <authorList>
            <person name="Eckstrom K.M.E."/>
        </authorList>
    </citation>
    <scope>NUCLEOTIDE SEQUENCE</scope>
    <source>
        <strain evidence="11">UVCC 0001</strain>
    </source>
</reference>
<dbReference type="AlphaFoldDB" id="A0AAD9IKZ5"/>
<dbReference type="GO" id="GO:0045454">
    <property type="term" value="P:cell redox homeostasis"/>
    <property type="evidence" value="ECO:0007669"/>
    <property type="project" value="TreeGrafter"/>
</dbReference>
<dbReference type="FunFam" id="3.40.30.10:FF:000020">
    <property type="entry name" value="Peroxiredoxin"/>
    <property type="match status" value="1"/>
</dbReference>
<dbReference type="SUPFAM" id="SSF52833">
    <property type="entry name" value="Thioredoxin-like"/>
    <property type="match status" value="1"/>
</dbReference>
<keyword evidence="12" id="KW-1185">Reference proteome</keyword>
<evidence type="ECO:0000259" key="10">
    <source>
        <dbReference type="PROSITE" id="PS51352"/>
    </source>
</evidence>
<dbReference type="Gene3D" id="3.40.30.10">
    <property type="entry name" value="Glutaredoxin"/>
    <property type="match status" value="1"/>
</dbReference>
<comment type="function">
    <text evidence="9">Thiol-specific peroxidase that catalyzes the reduction of hydrogen peroxide and organic hydroperoxides to water and alcohols, respectively. Plays a role in cell protection against oxidative stress by detoxifying peroxides.</text>
</comment>
<comment type="similarity">
    <text evidence="2 9">Belongs to the peroxiredoxin family. Prx5 subfamily.</text>
</comment>
<dbReference type="Proteomes" id="UP001255856">
    <property type="component" value="Unassembled WGS sequence"/>
</dbReference>
<sequence length="170" mass="18272">MATRWPESLDEACSKPLPGKVKLSYFDADNNMKEVTVEQLTKGKKVVLFAVPGAFTPTCSVKHVPGFVANADKFKAKGVDTVACVSVNDAFVMQAWGKQLRVDDKVLMLADGSGDFTKAIGAELDLADKGLGTRSRRFAMLLDDGVVKVWNLEEGGGFTVSSAEDLLKAL</sequence>
<dbReference type="EC" id="1.11.1.25" evidence="3 9"/>
<dbReference type="GO" id="GO:0005737">
    <property type="term" value="C:cytoplasm"/>
    <property type="evidence" value="ECO:0007669"/>
    <property type="project" value="TreeGrafter"/>
</dbReference>
<dbReference type="CDD" id="cd03013">
    <property type="entry name" value="PRX5_like"/>
    <property type="match status" value="1"/>
</dbReference>
<dbReference type="GO" id="GO:0042744">
    <property type="term" value="P:hydrogen peroxide catabolic process"/>
    <property type="evidence" value="ECO:0007669"/>
    <property type="project" value="TreeGrafter"/>
</dbReference>
<evidence type="ECO:0000313" key="11">
    <source>
        <dbReference type="EMBL" id="KAK2079601.1"/>
    </source>
</evidence>
<feature type="active site" description="Cysteine sulfenic acid (-SOH) intermediate" evidence="8">
    <location>
        <position position="59"/>
    </location>
</feature>
<feature type="domain" description="Thioredoxin" evidence="10">
    <location>
        <begin position="3"/>
        <end position="170"/>
    </location>
</feature>
<evidence type="ECO:0000256" key="3">
    <source>
        <dbReference type="ARBA" id="ARBA00013016"/>
    </source>
</evidence>
<dbReference type="PROSITE" id="PS51352">
    <property type="entry name" value="THIOREDOXIN_2"/>
    <property type="match status" value="1"/>
</dbReference>
<evidence type="ECO:0000256" key="1">
    <source>
        <dbReference type="ARBA" id="ARBA00001711"/>
    </source>
</evidence>
<protein>
    <recommendedName>
        <fullName evidence="3 9">Glutaredoxin-dependent peroxiredoxin</fullName>
        <ecNumber evidence="3 9">1.11.1.25</ecNumber>
    </recommendedName>
</protein>
<dbReference type="GO" id="GO:0008379">
    <property type="term" value="F:thioredoxin peroxidase activity"/>
    <property type="evidence" value="ECO:0007669"/>
    <property type="project" value="InterPro"/>
</dbReference>
<dbReference type="PANTHER" id="PTHR10430">
    <property type="entry name" value="PEROXIREDOXIN"/>
    <property type="match status" value="1"/>
</dbReference>
<evidence type="ECO:0000256" key="8">
    <source>
        <dbReference type="PIRSR" id="PIRSR637944-1"/>
    </source>
</evidence>
<name>A0AAD9IKZ5_PROWI</name>
<evidence type="ECO:0000256" key="6">
    <source>
        <dbReference type="ARBA" id="ARBA00023002"/>
    </source>
</evidence>
<dbReference type="PANTHER" id="PTHR10430:SF16">
    <property type="entry name" value="PEROXIREDOXIN-5, MITOCHONDRIAL"/>
    <property type="match status" value="1"/>
</dbReference>
<evidence type="ECO:0000256" key="9">
    <source>
        <dbReference type="RuleBase" id="RU366011"/>
    </source>
</evidence>
<accession>A0AAD9IKZ5</accession>
<comment type="catalytic activity">
    <reaction evidence="1">
        <text>[glutaredoxin]-dithiol + a hydroperoxide = [glutaredoxin]-disulfide + an alcohol + H2O</text>
        <dbReference type="Rhea" id="RHEA:62624"/>
        <dbReference type="Rhea" id="RHEA-COMP:10729"/>
        <dbReference type="Rhea" id="RHEA-COMP:10730"/>
        <dbReference type="ChEBI" id="CHEBI:15377"/>
        <dbReference type="ChEBI" id="CHEBI:29950"/>
        <dbReference type="ChEBI" id="CHEBI:30879"/>
        <dbReference type="ChEBI" id="CHEBI:35924"/>
        <dbReference type="ChEBI" id="CHEBI:50058"/>
        <dbReference type="EC" id="1.11.1.25"/>
    </reaction>
</comment>
<proteinExistence type="inferred from homology"/>
<keyword evidence="6 9" id="KW-0560">Oxidoreductase</keyword>
<keyword evidence="5 9" id="KW-0049">Antioxidant</keyword>
<gene>
    <name evidence="11" type="primary">PRXIIE1</name>
    <name evidence="11" type="ORF">QBZ16_001996</name>
</gene>
<organism evidence="11 12">
    <name type="scientific">Prototheca wickerhamii</name>
    <dbReference type="NCBI Taxonomy" id="3111"/>
    <lineage>
        <taxon>Eukaryota</taxon>
        <taxon>Viridiplantae</taxon>
        <taxon>Chlorophyta</taxon>
        <taxon>core chlorophytes</taxon>
        <taxon>Trebouxiophyceae</taxon>
        <taxon>Chlorellales</taxon>
        <taxon>Chlorellaceae</taxon>
        <taxon>Prototheca</taxon>
    </lineage>
</organism>
<evidence type="ECO:0000256" key="2">
    <source>
        <dbReference type="ARBA" id="ARBA00010505"/>
    </source>
</evidence>
<evidence type="ECO:0000256" key="7">
    <source>
        <dbReference type="ARBA" id="ARBA00023284"/>
    </source>
</evidence>
<dbReference type="InterPro" id="IPR037944">
    <property type="entry name" value="PRX5-like"/>
</dbReference>
<evidence type="ECO:0000313" key="12">
    <source>
        <dbReference type="Proteomes" id="UP001255856"/>
    </source>
</evidence>
<dbReference type="GO" id="GO:0034599">
    <property type="term" value="P:cellular response to oxidative stress"/>
    <property type="evidence" value="ECO:0007669"/>
    <property type="project" value="InterPro"/>
</dbReference>
<dbReference type="InterPro" id="IPR013740">
    <property type="entry name" value="Redoxin"/>
</dbReference>
<evidence type="ECO:0000256" key="4">
    <source>
        <dbReference type="ARBA" id="ARBA00022559"/>
    </source>
</evidence>
<keyword evidence="7 9" id="KW-0676">Redox-active center</keyword>
<dbReference type="InterPro" id="IPR036249">
    <property type="entry name" value="Thioredoxin-like_sf"/>
</dbReference>